<organism evidence="2">
    <name type="scientific">Fagus sylvatica</name>
    <name type="common">Beechnut</name>
    <dbReference type="NCBI Taxonomy" id="28930"/>
    <lineage>
        <taxon>Eukaryota</taxon>
        <taxon>Viridiplantae</taxon>
        <taxon>Streptophyta</taxon>
        <taxon>Embryophyta</taxon>
        <taxon>Tracheophyta</taxon>
        <taxon>Spermatophyta</taxon>
        <taxon>Magnoliopsida</taxon>
        <taxon>eudicotyledons</taxon>
        <taxon>Gunneridae</taxon>
        <taxon>Pentapetalae</taxon>
        <taxon>rosids</taxon>
        <taxon>fabids</taxon>
        <taxon>Fagales</taxon>
        <taxon>Fagaceae</taxon>
        <taxon>Fagus</taxon>
    </lineage>
</organism>
<dbReference type="Pfam" id="PF05221">
    <property type="entry name" value="AdoHcyase"/>
    <property type="match status" value="1"/>
</dbReference>
<evidence type="ECO:0008006" key="3">
    <source>
        <dbReference type="Google" id="ProtNLM"/>
    </source>
</evidence>
<dbReference type="SUPFAM" id="SSF52283">
    <property type="entry name" value="Formate/glycerate dehydrogenase catalytic domain-like"/>
    <property type="match status" value="1"/>
</dbReference>
<dbReference type="AlphaFoldDB" id="A0A2N9GXU2"/>
<dbReference type="InterPro" id="IPR042172">
    <property type="entry name" value="Adenosylhomocyst_ase-like_sf"/>
</dbReference>
<sequence length="81" mass="8887">MERRDSLGVLWCIKRELGWSPCGGPDLIVDDGGDATLLIHEGVKAEEIYEFSLAATSTSNLKGHPTKFTKPLNPMCPSQRT</sequence>
<proteinExistence type="predicted"/>
<evidence type="ECO:0000313" key="2">
    <source>
        <dbReference type="EMBL" id="SPD07137.1"/>
    </source>
</evidence>
<evidence type="ECO:0000256" key="1">
    <source>
        <dbReference type="SAM" id="MobiDB-lite"/>
    </source>
</evidence>
<gene>
    <name evidence="2" type="ORF">FSB_LOCUS35019</name>
</gene>
<dbReference type="InterPro" id="IPR000043">
    <property type="entry name" value="Adenosylhomocysteinase-like"/>
</dbReference>
<dbReference type="Gene3D" id="3.40.50.1480">
    <property type="entry name" value="Adenosylhomocysteinase-like"/>
    <property type="match status" value="1"/>
</dbReference>
<protein>
    <recommendedName>
        <fullName evidence="3">Adenosylhomocysteinase</fullName>
    </recommendedName>
</protein>
<feature type="region of interest" description="Disordered" evidence="1">
    <location>
        <begin position="62"/>
        <end position="81"/>
    </location>
</feature>
<accession>A0A2N9GXU2</accession>
<reference evidence="2" key="1">
    <citation type="submission" date="2018-02" db="EMBL/GenBank/DDBJ databases">
        <authorList>
            <person name="Cohen D.B."/>
            <person name="Kent A.D."/>
        </authorList>
    </citation>
    <scope>NUCLEOTIDE SEQUENCE</scope>
</reference>
<dbReference type="EMBL" id="OIVN01002879">
    <property type="protein sequence ID" value="SPD07137.1"/>
    <property type="molecule type" value="Genomic_DNA"/>
</dbReference>
<name>A0A2N9GXU2_FAGSY</name>